<protein>
    <submittedName>
        <fullName evidence="1">Uncharacterized protein</fullName>
    </submittedName>
</protein>
<evidence type="ECO:0000313" key="1">
    <source>
        <dbReference type="EMBL" id="PXF61812.1"/>
    </source>
</evidence>
<organism evidence="1 2">
    <name type="scientific">Candidatus Methanogaster sp</name>
    <dbReference type="NCBI Taxonomy" id="3386292"/>
    <lineage>
        <taxon>Archaea</taxon>
        <taxon>Methanobacteriati</taxon>
        <taxon>Methanobacteriota</taxon>
        <taxon>Stenosarchaea group</taxon>
        <taxon>Methanomicrobia</taxon>
        <taxon>Methanosarcinales</taxon>
        <taxon>ANME-2 cluster</taxon>
        <taxon>Candidatus Methanogasteraceae</taxon>
        <taxon>Candidatus Methanogaster</taxon>
    </lineage>
</organism>
<sequence>MCHPARGTSGELPEAIDIRGGVNVRCNLIAFAIVALCLFAVVFAAGCVEGDSTEPETDQWRFAVFCDTRGDNNNTSDKSGINDLVVGAIARAIVNDSCDLVLVPGDMANGWCQNGSTPYVVQFTNWKRAMEPVYSAGITVHTIRGNHENGPLDWPHPSYPYTPHPDPALKAAYIGAFGSDNPGNGPSGEENLTYSFAHKNAFFVGLDTHINPHRVNQEWLDGQMENNSQPYVFVFGHEPAFKVNHPDCMACYPNARDEFWNSIGSAGARIYFCGHDHLYNRAYVPDDSGSEVHQMVIGSCGAPPASWSPPYNDSRVVGEYRNDIDYGYVLVTVDPEYAEVKWIAWDGTGDPVWTTLDNFTLAVTTSPKR</sequence>
<gene>
    <name evidence="1" type="ORF">C4B59_02910</name>
</gene>
<proteinExistence type="predicted"/>
<evidence type="ECO:0000313" key="2">
    <source>
        <dbReference type="Proteomes" id="UP000248329"/>
    </source>
</evidence>
<dbReference type="Proteomes" id="UP000248329">
    <property type="component" value="Unassembled WGS sequence"/>
</dbReference>
<comment type="caution">
    <text evidence="1">The sequence shown here is derived from an EMBL/GenBank/DDBJ whole genome shotgun (WGS) entry which is preliminary data.</text>
</comment>
<accession>A0AC61L5Y5</accession>
<dbReference type="EMBL" id="PQXF01000003">
    <property type="protein sequence ID" value="PXF61812.1"/>
    <property type="molecule type" value="Genomic_DNA"/>
</dbReference>
<name>A0AC61L5Y5_9EURY</name>
<reference evidence="1" key="1">
    <citation type="submission" date="2018-01" db="EMBL/GenBank/DDBJ databases">
        <authorList>
            <person name="Krukenberg V."/>
        </authorList>
    </citation>
    <scope>NUCLEOTIDE SEQUENCE</scope>
    <source>
        <strain evidence="1">E20ANME2</strain>
    </source>
</reference>